<organism evidence="2 3">
    <name type="scientific">Cronartium quercuum f. sp. fusiforme G11</name>
    <dbReference type="NCBI Taxonomy" id="708437"/>
    <lineage>
        <taxon>Eukaryota</taxon>
        <taxon>Fungi</taxon>
        <taxon>Dikarya</taxon>
        <taxon>Basidiomycota</taxon>
        <taxon>Pucciniomycotina</taxon>
        <taxon>Pucciniomycetes</taxon>
        <taxon>Pucciniales</taxon>
        <taxon>Coleosporiaceae</taxon>
        <taxon>Cronartium</taxon>
    </lineage>
</organism>
<feature type="transmembrane region" description="Helical" evidence="1">
    <location>
        <begin position="368"/>
        <end position="386"/>
    </location>
</feature>
<accession>A0A9P6NET7</accession>
<evidence type="ECO:0000313" key="2">
    <source>
        <dbReference type="EMBL" id="KAG0144734.1"/>
    </source>
</evidence>
<evidence type="ECO:0000313" key="3">
    <source>
        <dbReference type="Proteomes" id="UP000886653"/>
    </source>
</evidence>
<dbReference type="OrthoDB" id="10426958at2759"/>
<feature type="transmembrane region" description="Helical" evidence="1">
    <location>
        <begin position="184"/>
        <end position="208"/>
    </location>
</feature>
<keyword evidence="1" id="KW-0812">Transmembrane</keyword>
<name>A0A9P6NET7_9BASI</name>
<keyword evidence="3" id="KW-1185">Reference proteome</keyword>
<feature type="transmembrane region" description="Helical" evidence="1">
    <location>
        <begin position="328"/>
        <end position="356"/>
    </location>
</feature>
<proteinExistence type="predicted"/>
<evidence type="ECO:0000256" key="1">
    <source>
        <dbReference type="SAM" id="Phobius"/>
    </source>
</evidence>
<feature type="transmembrane region" description="Helical" evidence="1">
    <location>
        <begin position="265"/>
        <end position="287"/>
    </location>
</feature>
<dbReference type="Proteomes" id="UP000886653">
    <property type="component" value="Unassembled WGS sequence"/>
</dbReference>
<feature type="transmembrane region" description="Helical" evidence="1">
    <location>
        <begin position="43"/>
        <end position="68"/>
    </location>
</feature>
<comment type="caution">
    <text evidence="2">The sequence shown here is derived from an EMBL/GenBank/DDBJ whole genome shotgun (WGS) entry which is preliminary data.</text>
</comment>
<feature type="transmembrane region" description="Helical" evidence="1">
    <location>
        <begin position="98"/>
        <end position="121"/>
    </location>
</feature>
<dbReference type="AlphaFoldDB" id="A0A9P6NET7"/>
<reference evidence="2" key="1">
    <citation type="submission" date="2013-11" db="EMBL/GenBank/DDBJ databases">
        <title>Genome sequence of the fusiform rust pathogen reveals effectors for host alternation and coevolution with pine.</title>
        <authorList>
            <consortium name="DOE Joint Genome Institute"/>
            <person name="Smith K."/>
            <person name="Pendleton A."/>
            <person name="Kubisiak T."/>
            <person name="Anderson C."/>
            <person name="Salamov A."/>
            <person name="Aerts A."/>
            <person name="Riley R."/>
            <person name="Clum A."/>
            <person name="Lindquist E."/>
            <person name="Ence D."/>
            <person name="Campbell M."/>
            <person name="Kronenberg Z."/>
            <person name="Feau N."/>
            <person name="Dhillon B."/>
            <person name="Hamelin R."/>
            <person name="Burleigh J."/>
            <person name="Smith J."/>
            <person name="Yandell M."/>
            <person name="Nelson C."/>
            <person name="Grigoriev I."/>
            <person name="Davis J."/>
        </authorList>
    </citation>
    <scope>NUCLEOTIDE SEQUENCE</scope>
    <source>
        <strain evidence="2">G11</strain>
    </source>
</reference>
<keyword evidence="1" id="KW-0472">Membrane</keyword>
<sequence>MAEATMVQTLMENLPAGANPYAFGLHFLEERRFPPVPGSTFKILIGFAVIHMCIISVSCAVIMVPLLYNQAKRRKYLWVTKMVYAGTVQVPFRVPNSLLAVAGSQLVSSILCLLYTCLDYVSFKSPDMASKVYLYAWVQLMWLFGFFGYWITGWAGLCTILCSPFPRIPRPFRPLLSRPDLVNLFSLLFPGAVAAGTFAWIASLVLAYHDESEAYHHLHAMVEVAAEQFDAKKAVNFMQLYKASAIYIQINRRLTQRLRWNSFCWAAVGLLTLGFFMLSGGSLVELLRRSQTKVKDMNPTRTRVKHSSDETFSQPGPAQIALELKRGYIYVLCHFSVMMVSMAYTIAVCLLIGIKADEVVLDSYWRSLGSWLYLVCGVIVAFALVLQSWRIFTDLDIIITESEATNTERGDLNETWTCGGESLCMDNLSIHDGKYSSDTPEVQIHQAVMGVRLQKAQVVVIRRAF</sequence>
<dbReference type="EMBL" id="MU167289">
    <property type="protein sequence ID" value="KAG0144734.1"/>
    <property type="molecule type" value="Genomic_DNA"/>
</dbReference>
<protein>
    <submittedName>
        <fullName evidence="2">Uncharacterized protein</fullName>
    </submittedName>
</protein>
<keyword evidence="1" id="KW-1133">Transmembrane helix</keyword>
<gene>
    <name evidence="2" type="ORF">CROQUDRAFT_608660</name>
</gene>
<feature type="transmembrane region" description="Helical" evidence="1">
    <location>
        <begin position="141"/>
        <end position="163"/>
    </location>
</feature>